<dbReference type="InterPro" id="IPR005158">
    <property type="entry name" value="BTAD"/>
</dbReference>
<dbReference type="Gene3D" id="1.10.10.10">
    <property type="entry name" value="Winged helix-like DNA-binding domain superfamily/Winged helix DNA-binding domain"/>
    <property type="match status" value="1"/>
</dbReference>
<feature type="domain" description="Bacterial transcriptional activator" evidence="3">
    <location>
        <begin position="90"/>
        <end position="235"/>
    </location>
</feature>
<evidence type="ECO:0000259" key="3">
    <source>
        <dbReference type="SMART" id="SM01043"/>
    </source>
</evidence>
<organism evidence="4 5">
    <name type="scientific">Kribbella koreensis</name>
    <dbReference type="NCBI Taxonomy" id="57909"/>
    <lineage>
        <taxon>Bacteria</taxon>
        <taxon>Bacillati</taxon>
        <taxon>Actinomycetota</taxon>
        <taxon>Actinomycetes</taxon>
        <taxon>Propionibacteriales</taxon>
        <taxon>Kribbellaceae</taxon>
        <taxon>Kribbella</taxon>
    </lineage>
</organism>
<dbReference type="EMBL" id="BAAAHK010000003">
    <property type="protein sequence ID" value="GAA0930822.1"/>
    <property type="molecule type" value="Genomic_DNA"/>
</dbReference>
<evidence type="ECO:0000256" key="2">
    <source>
        <dbReference type="ARBA" id="ARBA00023163"/>
    </source>
</evidence>
<dbReference type="PANTHER" id="PTHR35807:SF1">
    <property type="entry name" value="TRANSCRIPTIONAL REGULATOR REDD"/>
    <property type="match status" value="1"/>
</dbReference>
<dbReference type="InterPro" id="IPR016032">
    <property type="entry name" value="Sig_transdc_resp-reg_C-effctor"/>
</dbReference>
<dbReference type="SUPFAM" id="SSF46894">
    <property type="entry name" value="C-terminal effector domain of the bipartite response regulators"/>
    <property type="match status" value="1"/>
</dbReference>
<dbReference type="CDD" id="cd15831">
    <property type="entry name" value="BTAD"/>
    <property type="match status" value="1"/>
</dbReference>
<dbReference type="SUPFAM" id="SSF48452">
    <property type="entry name" value="TPR-like"/>
    <property type="match status" value="1"/>
</dbReference>
<dbReference type="Pfam" id="PF03704">
    <property type="entry name" value="BTAD"/>
    <property type="match status" value="1"/>
</dbReference>
<accession>A0ABP4A6E6</accession>
<dbReference type="Proteomes" id="UP001500542">
    <property type="component" value="Unassembled WGS sequence"/>
</dbReference>
<evidence type="ECO:0000313" key="5">
    <source>
        <dbReference type="Proteomes" id="UP001500542"/>
    </source>
</evidence>
<keyword evidence="5" id="KW-1185">Reference proteome</keyword>
<comment type="caution">
    <text evidence="4">The sequence shown here is derived from an EMBL/GenBank/DDBJ whole genome shotgun (WGS) entry which is preliminary data.</text>
</comment>
<keyword evidence="1" id="KW-0805">Transcription regulation</keyword>
<dbReference type="RefSeq" id="WP_343966107.1">
    <property type="nucleotide sequence ID" value="NZ_BAAAHK010000003.1"/>
</dbReference>
<reference evidence="5" key="1">
    <citation type="journal article" date="2019" name="Int. J. Syst. Evol. Microbiol.">
        <title>The Global Catalogue of Microorganisms (GCM) 10K type strain sequencing project: providing services to taxonomists for standard genome sequencing and annotation.</title>
        <authorList>
            <consortium name="The Broad Institute Genomics Platform"/>
            <consortium name="The Broad Institute Genome Sequencing Center for Infectious Disease"/>
            <person name="Wu L."/>
            <person name="Ma J."/>
        </authorList>
    </citation>
    <scope>NUCLEOTIDE SEQUENCE [LARGE SCALE GENOMIC DNA]</scope>
    <source>
        <strain evidence="5">JCM 10977</strain>
    </source>
</reference>
<evidence type="ECO:0000256" key="1">
    <source>
        <dbReference type="ARBA" id="ARBA00023015"/>
    </source>
</evidence>
<gene>
    <name evidence="4" type="ORF">GCM10009554_14360</name>
</gene>
<sequence>MLGELAVEVDGVGVPLGGGLSRRLVAGLATGDGFAVPDEVLAEYVWRDEQPAAAVRALRVMVWRLRSTGIGEWIRRMPAGYALAVPVEQTDHGQFVAAVNRGLQQLRGNDAVRAEASLESALALWRGTPWSDLGDSPLVVGSRARLEELRQVAVEELQAARLTLGDVARAVPALQQAVAESPYRERRWELLVLGLCQAGRPERAIAELHRVRSLLADGVGLDPGPSLCALEHRLTPRRRVPVRSGRWR</sequence>
<evidence type="ECO:0000313" key="4">
    <source>
        <dbReference type="EMBL" id="GAA0930822.1"/>
    </source>
</evidence>
<dbReference type="InterPro" id="IPR051677">
    <property type="entry name" value="AfsR-DnrI-RedD_regulator"/>
</dbReference>
<keyword evidence="2" id="KW-0804">Transcription</keyword>
<dbReference type="InterPro" id="IPR036388">
    <property type="entry name" value="WH-like_DNA-bd_sf"/>
</dbReference>
<proteinExistence type="predicted"/>
<dbReference type="Gene3D" id="1.25.40.10">
    <property type="entry name" value="Tetratricopeptide repeat domain"/>
    <property type="match status" value="1"/>
</dbReference>
<dbReference type="InterPro" id="IPR011990">
    <property type="entry name" value="TPR-like_helical_dom_sf"/>
</dbReference>
<name>A0ABP4A6E6_9ACTN</name>
<dbReference type="PANTHER" id="PTHR35807">
    <property type="entry name" value="TRANSCRIPTIONAL REGULATOR REDD-RELATED"/>
    <property type="match status" value="1"/>
</dbReference>
<dbReference type="SMART" id="SM01043">
    <property type="entry name" value="BTAD"/>
    <property type="match status" value="1"/>
</dbReference>
<protein>
    <recommendedName>
        <fullName evidence="3">Bacterial transcriptional activator domain-containing protein</fullName>
    </recommendedName>
</protein>